<evidence type="ECO:0000313" key="16">
    <source>
        <dbReference type="Proteomes" id="UP000245695"/>
    </source>
</evidence>
<dbReference type="Pfam" id="PF13091">
    <property type="entry name" value="PLDc_2"/>
    <property type="match status" value="2"/>
</dbReference>
<dbReference type="SUPFAM" id="SSF56024">
    <property type="entry name" value="Phospholipase D/nuclease"/>
    <property type="match status" value="2"/>
</dbReference>
<keyword evidence="7 12" id="KW-1133">Transmembrane helix</keyword>
<accession>A0A2P2BML2</accession>
<comment type="catalytic activity">
    <reaction evidence="12">
        <text>2 a 1,2-diacyl-sn-glycero-3-phospho-(1'-sn-glycerol) = a cardiolipin + glycerol</text>
        <dbReference type="Rhea" id="RHEA:31451"/>
        <dbReference type="ChEBI" id="CHEBI:17754"/>
        <dbReference type="ChEBI" id="CHEBI:62237"/>
        <dbReference type="ChEBI" id="CHEBI:64716"/>
    </reaction>
</comment>
<dbReference type="FunFam" id="3.30.870.10:FF:000014">
    <property type="entry name" value="Cardiolipin synthase"/>
    <property type="match status" value="1"/>
</dbReference>
<evidence type="ECO:0000256" key="7">
    <source>
        <dbReference type="ARBA" id="ARBA00022989"/>
    </source>
</evidence>
<keyword evidence="4 12" id="KW-0808">Transferase</keyword>
<gene>
    <name evidence="15" type="ORF">FRIFI_0093</name>
</gene>
<dbReference type="HAMAP" id="MF_01916">
    <property type="entry name" value="Cardiolipin_synth_Cls"/>
    <property type="match status" value="1"/>
</dbReference>
<dbReference type="Pfam" id="PF13396">
    <property type="entry name" value="PLDc_N"/>
    <property type="match status" value="1"/>
</dbReference>
<keyword evidence="6" id="KW-0677">Repeat</keyword>
<keyword evidence="10 12" id="KW-0594">Phospholipid biosynthesis</keyword>
<evidence type="ECO:0000256" key="11">
    <source>
        <dbReference type="ARBA" id="ARBA00023264"/>
    </source>
</evidence>
<dbReference type="CDD" id="cd09112">
    <property type="entry name" value="PLDc_CLS_2"/>
    <property type="match status" value="1"/>
</dbReference>
<name>A0A2P2BML2_9FIRM</name>
<keyword evidence="9 12" id="KW-0472">Membrane</keyword>
<dbReference type="GO" id="GO:0032049">
    <property type="term" value="P:cardiolipin biosynthetic process"/>
    <property type="evidence" value="ECO:0007669"/>
    <property type="project" value="UniProtKB-UniRule"/>
</dbReference>
<feature type="active site" evidence="12">
    <location>
        <position position="419"/>
    </location>
</feature>
<evidence type="ECO:0000256" key="2">
    <source>
        <dbReference type="ARBA" id="ARBA00022475"/>
    </source>
</evidence>
<evidence type="ECO:0000259" key="14">
    <source>
        <dbReference type="PROSITE" id="PS50035"/>
    </source>
</evidence>
<keyword evidence="11 12" id="KW-1208">Phospholipid metabolism</keyword>
<dbReference type="GO" id="GO:0005886">
    <property type="term" value="C:plasma membrane"/>
    <property type="evidence" value="ECO:0007669"/>
    <property type="project" value="UniProtKB-SubCell"/>
</dbReference>
<dbReference type="InterPro" id="IPR030874">
    <property type="entry name" value="Cardiolipin_synth_Firmi"/>
</dbReference>
<keyword evidence="8 12" id="KW-0443">Lipid metabolism</keyword>
<keyword evidence="5 12" id="KW-0812">Transmembrane</keyword>
<feature type="active site" evidence="12">
    <location>
        <position position="414"/>
    </location>
</feature>
<feature type="domain" description="PLD phosphodiesterase" evidence="14">
    <location>
        <begin position="407"/>
        <end position="434"/>
    </location>
</feature>
<evidence type="ECO:0000256" key="6">
    <source>
        <dbReference type="ARBA" id="ARBA00022737"/>
    </source>
</evidence>
<keyword evidence="3 12" id="KW-0444">Lipid biosynthesis</keyword>
<evidence type="ECO:0000256" key="12">
    <source>
        <dbReference type="HAMAP-Rule" id="MF_01916"/>
    </source>
</evidence>
<dbReference type="KEGG" id="rhom:FRIFI_0093"/>
<evidence type="ECO:0000256" key="13">
    <source>
        <dbReference type="NCBIfam" id="TIGR04265"/>
    </source>
</evidence>
<comment type="similarity">
    <text evidence="12">Belongs to the phospholipase D family. Cardiolipin synthase subfamily.</text>
</comment>
<dbReference type="NCBIfam" id="TIGR04265">
    <property type="entry name" value="bac_cardiolipin"/>
    <property type="match status" value="1"/>
</dbReference>
<feature type="active site" evidence="12">
    <location>
        <position position="234"/>
    </location>
</feature>
<keyword evidence="16" id="KW-1185">Reference proteome</keyword>
<evidence type="ECO:0000256" key="9">
    <source>
        <dbReference type="ARBA" id="ARBA00023136"/>
    </source>
</evidence>
<feature type="transmembrane region" description="Helical" evidence="12">
    <location>
        <begin position="43"/>
        <end position="61"/>
    </location>
</feature>
<dbReference type="PANTHER" id="PTHR21248">
    <property type="entry name" value="CARDIOLIPIN SYNTHASE"/>
    <property type="match status" value="1"/>
</dbReference>
<proteinExistence type="inferred from homology"/>
<organism evidence="15 16">
    <name type="scientific">Romboutsia hominis</name>
    <dbReference type="NCBI Taxonomy" id="1507512"/>
    <lineage>
        <taxon>Bacteria</taxon>
        <taxon>Bacillati</taxon>
        <taxon>Bacillota</taxon>
        <taxon>Clostridia</taxon>
        <taxon>Peptostreptococcales</taxon>
        <taxon>Peptostreptococcaceae</taxon>
        <taxon>Romboutsia</taxon>
    </lineage>
</organism>
<dbReference type="EC" id="2.7.8.-" evidence="12 13"/>
<dbReference type="Proteomes" id="UP000245695">
    <property type="component" value="Chromosome 1"/>
</dbReference>
<evidence type="ECO:0000256" key="5">
    <source>
        <dbReference type="ARBA" id="ARBA00022692"/>
    </source>
</evidence>
<dbReference type="InterPro" id="IPR025202">
    <property type="entry name" value="PLD-like_dom"/>
</dbReference>
<dbReference type="EMBL" id="LN650648">
    <property type="protein sequence ID" value="CEI71647.1"/>
    <property type="molecule type" value="Genomic_DNA"/>
</dbReference>
<feature type="active site" evidence="12">
    <location>
        <position position="412"/>
    </location>
</feature>
<dbReference type="GO" id="GO:0008808">
    <property type="term" value="F:cardiolipin synthase activity"/>
    <property type="evidence" value="ECO:0007669"/>
    <property type="project" value="UniProtKB-UniRule"/>
</dbReference>
<dbReference type="CDD" id="cd09110">
    <property type="entry name" value="PLDc_CLS_1"/>
    <property type="match status" value="1"/>
</dbReference>
<dbReference type="PROSITE" id="PS50035">
    <property type="entry name" value="PLD"/>
    <property type="match status" value="2"/>
</dbReference>
<feature type="domain" description="PLD phosphodiesterase" evidence="14">
    <location>
        <begin position="222"/>
        <end position="249"/>
    </location>
</feature>
<feature type="active site" evidence="12">
    <location>
        <position position="229"/>
    </location>
</feature>
<evidence type="ECO:0000313" key="15">
    <source>
        <dbReference type="EMBL" id="CEI71647.1"/>
    </source>
</evidence>
<keyword evidence="2 12" id="KW-1003">Cell membrane</keyword>
<dbReference type="Gene3D" id="3.30.870.10">
    <property type="entry name" value="Endonuclease Chain A"/>
    <property type="match status" value="2"/>
</dbReference>
<dbReference type="RefSeq" id="WP_330405545.1">
    <property type="nucleotide sequence ID" value="NZ_LN650648.1"/>
</dbReference>
<dbReference type="InterPro" id="IPR022924">
    <property type="entry name" value="Cardiolipin_synthase"/>
</dbReference>
<dbReference type="InterPro" id="IPR027379">
    <property type="entry name" value="CLS_N"/>
</dbReference>
<evidence type="ECO:0000256" key="8">
    <source>
        <dbReference type="ARBA" id="ARBA00023098"/>
    </source>
</evidence>
<protein>
    <recommendedName>
        <fullName evidence="12 13">Cardiolipin synthase</fullName>
        <shortName evidence="12">CL synthase</shortName>
        <ecNumber evidence="12 13">2.7.8.-</ecNumber>
    </recommendedName>
</protein>
<dbReference type="PANTHER" id="PTHR21248:SF22">
    <property type="entry name" value="PHOSPHOLIPASE D"/>
    <property type="match status" value="1"/>
</dbReference>
<dbReference type="AlphaFoldDB" id="A0A2P2BML2"/>
<evidence type="ECO:0000256" key="10">
    <source>
        <dbReference type="ARBA" id="ARBA00023209"/>
    </source>
</evidence>
<feature type="active site" evidence="12">
    <location>
        <position position="227"/>
    </location>
</feature>
<comment type="subcellular location">
    <subcellularLocation>
        <location evidence="1 12">Cell membrane</location>
        <topology evidence="1 12">Multi-pass membrane protein</topology>
    </subcellularLocation>
</comment>
<dbReference type="SMART" id="SM00155">
    <property type="entry name" value="PLDc"/>
    <property type="match status" value="2"/>
</dbReference>
<reference evidence="15 16" key="1">
    <citation type="submission" date="2014-09" db="EMBL/GenBank/DDBJ databases">
        <authorList>
            <person name="Hornung B.V."/>
        </authorList>
    </citation>
    <scope>NUCLEOTIDE SEQUENCE [LARGE SCALE GENOMIC DNA]</scope>
    <source>
        <strain evidence="15 16">FRIFI</strain>
    </source>
</reference>
<feature type="transmembrane region" description="Helical" evidence="12">
    <location>
        <begin position="13"/>
        <end position="31"/>
    </location>
</feature>
<dbReference type="InterPro" id="IPR001736">
    <property type="entry name" value="PLipase_D/transphosphatidylase"/>
</dbReference>
<comment type="function">
    <text evidence="12">Catalyzes the reversible phosphatidyl group transfer from one phosphatidylglycerol molecule to another to form cardiolipin (CL) (diphosphatidylglycerol) and glycerol.</text>
</comment>
<evidence type="ECO:0000256" key="1">
    <source>
        <dbReference type="ARBA" id="ARBA00004651"/>
    </source>
</evidence>
<sequence>MNLSFVKDSAYEMFVTLIYILNFSAVIHLIFREKRDTQTTMAWILILLTIPAVGFVLYITFGHGISKDNMFKIKEEEDRILKDNIVNTHAKLECDNSLDPSLLANKDIIYALANSNYAHYSTNNSVDIYEKPKEFFDSLLDELKKAKEYINIQFYIFKDDDIGNKVIDILLEKLDEGVEVRLLYDAVGSRLFSDKSIAKLKKAGVKVGCFFPSFMKIVNFNLNYRNHRKIVVIDGNVGFVGGNNVGDEYLGKDPKFGYWRDTHLKLTGECVRDLNIRFMLDWRFTTQENLDMDKYFIQKNTMVPTETSCDNVGVQIVSSGPDITELDEIKYGYMKMIQGAKKYLYIQSPYFILDKTLVDILRVACLSGVDVRIMIPSKPDHPFVYWASYSYAGELLKFGAKLYTYDENAFLHAKTIVIDDTICSIGTANMDIRSFELNFEVNAFMYSPEVAKKQKKIFENDILKSKEITLDIYNSRSNIVRIKQSISRLLSPVL</sequence>
<evidence type="ECO:0000256" key="4">
    <source>
        <dbReference type="ARBA" id="ARBA00022679"/>
    </source>
</evidence>
<evidence type="ECO:0000256" key="3">
    <source>
        <dbReference type="ARBA" id="ARBA00022516"/>
    </source>
</evidence>